<dbReference type="OrthoDB" id="10261104at2759"/>
<dbReference type="GeneID" id="19189046"/>
<dbReference type="PANTHER" id="PTHR36437:SF2">
    <property type="entry name" value="GLYOXALASE_BLEOMYCIN RESISTANCE PROTEIN_DIOXYGENASE"/>
    <property type="match status" value="1"/>
</dbReference>
<comment type="caution">
    <text evidence="1">The sequence shown here is derived from an EMBL/GenBank/DDBJ whole genome shotgun (WGS) entry which is preliminary data.</text>
</comment>
<accession>W9WY66</accession>
<gene>
    <name evidence="1" type="ORF">A1O5_04322</name>
</gene>
<dbReference type="Proteomes" id="UP000019471">
    <property type="component" value="Unassembled WGS sequence"/>
</dbReference>
<evidence type="ECO:0000313" key="2">
    <source>
        <dbReference type="Proteomes" id="UP000019471"/>
    </source>
</evidence>
<keyword evidence="2" id="KW-1185">Reference proteome</keyword>
<dbReference type="EMBL" id="AMGX01000005">
    <property type="protein sequence ID" value="EXJ73172.1"/>
    <property type="molecule type" value="Genomic_DNA"/>
</dbReference>
<proteinExistence type="predicted"/>
<dbReference type="RefSeq" id="XP_007743119.1">
    <property type="nucleotide sequence ID" value="XM_007744929.1"/>
</dbReference>
<evidence type="ECO:0000313" key="1">
    <source>
        <dbReference type="EMBL" id="EXJ73172.1"/>
    </source>
</evidence>
<dbReference type="eggNOG" id="ENOG502TAE0">
    <property type="taxonomic scope" value="Eukaryota"/>
</dbReference>
<evidence type="ECO:0008006" key="3">
    <source>
        <dbReference type="Google" id="ProtNLM"/>
    </source>
</evidence>
<sequence>MAAPPASPAEAGITLVSILVHSYDEVLAFFIQKLGFILAEDSPSLTTAGKPKRWVVVHPPLARFGSTGILLAQADGLEQTIMVGKQFAGRVAVFLDISGNKWDLIG</sequence>
<dbReference type="SUPFAM" id="SSF54593">
    <property type="entry name" value="Glyoxalase/Bleomycin resistance protein/Dihydroxybiphenyl dioxygenase"/>
    <property type="match status" value="1"/>
</dbReference>
<dbReference type="InterPro" id="IPR029068">
    <property type="entry name" value="Glyas_Bleomycin-R_OHBP_Dase"/>
</dbReference>
<dbReference type="Gene3D" id="3.10.180.10">
    <property type="entry name" value="2,3-Dihydroxybiphenyl 1,2-Dioxygenase, domain 1"/>
    <property type="match status" value="1"/>
</dbReference>
<dbReference type="AlphaFoldDB" id="W9WY66"/>
<dbReference type="PANTHER" id="PTHR36437">
    <property type="entry name" value="GLYOXALASE/BLEOMYCIN RESISTANCE PROTEIN/DIOXYGENASE"/>
    <property type="match status" value="1"/>
</dbReference>
<name>W9WY66_9EURO</name>
<organism evidence="1 2">
    <name type="scientific">Cladophialophora psammophila CBS 110553</name>
    <dbReference type="NCBI Taxonomy" id="1182543"/>
    <lineage>
        <taxon>Eukaryota</taxon>
        <taxon>Fungi</taxon>
        <taxon>Dikarya</taxon>
        <taxon>Ascomycota</taxon>
        <taxon>Pezizomycotina</taxon>
        <taxon>Eurotiomycetes</taxon>
        <taxon>Chaetothyriomycetidae</taxon>
        <taxon>Chaetothyriales</taxon>
        <taxon>Herpotrichiellaceae</taxon>
        <taxon>Cladophialophora</taxon>
    </lineage>
</organism>
<reference evidence="1 2" key="1">
    <citation type="submission" date="2013-03" db="EMBL/GenBank/DDBJ databases">
        <title>The Genome Sequence of Cladophialophora psammophila CBS 110553.</title>
        <authorList>
            <consortium name="The Broad Institute Genomics Platform"/>
            <person name="Cuomo C."/>
            <person name="de Hoog S."/>
            <person name="Gorbushina A."/>
            <person name="Walker B."/>
            <person name="Young S.K."/>
            <person name="Zeng Q."/>
            <person name="Gargeya S."/>
            <person name="Fitzgerald M."/>
            <person name="Haas B."/>
            <person name="Abouelleil A."/>
            <person name="Allen A.W."/>
            <person name="Alvarado L."/>
            <person name="Arachchi H.M."/>
            <person name="Berlin A.M."/>
            <person name="Chapman S.B."/>
            <person name="Gainer-Dewar J."/>
            <person name="Goldberg J."/>
            <person name="Griggs A."/>
            <person name="Gujja S."/>
            <person name="Hansen M."/>
            <person name="Howarth C."/>
            <person name="Imamovic A."/>
            <person name="Ireland A."/>
            <person name="Larimer J."/>
            <person name="McCowan C."/>
            <person name="Murphy C."/>
            <person name="Pearson M."/>
            <person name="Poon T.W."/>
            <person name="Priest M."/>
            <person name="Roberts A."/>
            <person name="Saif S."/>
            <person name="Shea T."/>
            <person name="Sisk P."/>
            <person name="Sykes S."/>
            <person name="Wortman J."/>
            <person name="Nusbaum C."/>
            <person name="Birren B."/>
        </authorList>
    </citation>
    <scope>NUCLEOTIDE SEQUENCE [LARGE SCALE GENOMIC DNA]</scope>
    <source>
        <strain evidence="1 2">CBS 110553</strain>
    </source>
</reference>
<dbReference type="HOGENOM" id="CLU_2223007_0_0_1"/>
<protein>
    <recommendedName>
        <fullName evidence="3">VOC domain-containing protein</fullName>
    </recommendedName>
</protein>